<comment type="caution">
    <text evidence="1">The sequence shown here is derived from an EMBL/GenBank/DDBJ whole genome shotgun (WGS) entry which is preliminary data.</text>
</comment>
<reference evidence="1" key="1">
    <citation type="submission" date="2025-03" db="EMBL/GenBank/DDBJ databases">
        <authorList>
            <consortium name="ELIXIR-Norway"/>
            <consortium name="Elixir Norway"/>
        </authorList>
    </citation>
    <scope>NUCLEOTIDE SEQUENCE</scope>
</reference>
<gene>
    <name evidence="1" type="ORF">MRATA1EN22A_LOCUS28918</name>
</gene>
<proteinExistence type="predicted"/>
<accession>A0ACB1KEA5</accession>
<evidence type="ECO:0000313" key="2">
    <source>
        <dbReference type="Proteomes" id="UP001162501"/>
    </source>
</evidence>
<name>A0ACB1KEA5_RANTA</name>
<evidence type="ECO:0000313" key="1">
    <source>
        <dbReference type="EMBL" id="CAM9137093.1"/>
    </source>
</evidence>
<dbReference type="EMBL" id="CATOBB020000310">
    <property type="protein sequence ID" value="CAM9137093.1"/>
    <property type="molecule type" value="Genomic_DNA"/>
</dbReference>
<sequence length="191" mass="21215">MLYHLSHQGSYYRGLVKKSKAHLIIRVFIFFFLCFYFLLLRLGSSGGGGRTFWWCSSCCRDRSTSPHMAGEAADADTGQSLYKQAWPETVNVYTSCLNEGTDLILCDHHLTGQNEGRVGARMLRDRGHGARECSVGLLARCQSPDEVRASPQNGLGFSEGPSTLVATEERDLSPFLAAQHGMPDFNFQTKN</sequence>
<dbReference type="Proteomes" id="UP001162501">
    <property type="component" value="Unassembled WGS sequence"/>
</dbReference>
<protein>
    <submittedName>
        <fullName evidence="1">Uncharacterized protein</fullName>
    </submittedName>
</protein>
<organism evidence="1 2">
    <name type="scientific">Rangifer tarandus platyrhynchus</name>
    <name type="common">Svalbard reindeer</name>
    <dbReference type="NCBI Taxonomy" id="3082113"/>
    <lineage>
        <taxon>Eukaryota</taxon>
        <taxon>Metazoa</taxon>
        <taxon>Chordata</taxon>
        <taxon>Craniata</taxon>
        <taxon>Vertebrata</taxon>
        <taxon>Euteleostomi</taxon>
        <taxon>Mammalia</taxon>
        <taxon>Eutheria</taxon>
        <taxon>Laurasiatheria</taxon>
        <taxon>Artiodactyla</taxon>
        <taxon>Ruminantia</taxon>
        <taxon>Pecora</taxon>
        <taxon>Cervidae</taxon>
        <taxon>Odocoileinae</taxon>
        <taxon>Rangifer</taxon>
    </lineage>
</organism>